<feature type="transmembrane region" description="Helical" evidence="2">
    <location>
        <begin position="228"/>
        <end position="251"/>
    </location>
</feature>
<dbReference type="InterPro" id="IPR038770">
    <property type="entry name" value="Na+/solute_symporter_sf"/>
</dbReference>
<evidence type="ECO:0000313" key="4">
    <source>
        <dbReference type="Proteomes" id="UP000198372"/>
    </source>
</evidence>
<dbReference type="Pfam" id="PF13593">
    <property type="entry name" value="SBF_like"/>
    <property type="match status" value="1"/>
</dbReference>
<organism evidence="3 4">
    <name type="scientific">Microbotryum intermedium</name>
    <dbReference type="NCBI Taxonomy" id="269621"/>
    <lineage>
        <taxon>Eukaryota</taxon>
        <taxon>Fungi</taxon>
        <taxon>Dikarya</taxon>
        <taxon>Basidiomycota</taxon>
        <taxon>Pucciniomycotina</taxon>
        <taxon>Microbotryomycetes</taxon>
        <taxon>Microbotryales</taxon>
        <taxon>Microbotryaceae</taxon>
        <taxon>Microbotryum</taxon>
    </lineage>
</organism>
<keyword evidence="2" id="KW-0812">Transmembrane</keyword>
<feature type="transmembrane region" description="Helical" evidence="2">
    <location>
        <begin position="372"/>
        <end position="394"/>
    </location>
</feature>
<feature type="transmembrane region" description="Helical" evidence="2">
    <location>
        <begin position="429"/>
        <end position="448"/>
    </location>
</feature>
<dbReference type="PANTHER" id="PTHR18640:SF5">
    <property type="entry name" value="SODIUM_BILE ACID COTRANSPORTER 7"/>
    <property type="match status" value="1"/>
</dbReference>
<dbReference type="GO" id="GO:0005886">
    <property type="term" value="C:plasma membrane"/>
    <property type="evidence" value="ECO:0007669"/>
    <property type="project" value="TreeGrafter"/>
</dbReference>
<keyword evidence="2" id="KW-1133">Transmembrane helix</keyword>
<sequence>MIRDADTIREPSPVPVFSTKPSEDDPPDAMTVPQTCPARRPSLDSSTCRQCQIQAGARTATSDSDDTATLTEPPVTLPSAEDRFKAAVTWIGQTMLQQWFLIGIGVVIALAHSFPNVGREGGIIQAEWSVNYLLVAIIFFVSGLSLPLQNIVKRSRDYKLHLITQGYSFLFFPIVVYAIVNCVRAADPTYSQINEWALVGMVVMRCMPTTVASNVVMTGQAGGDESAATIEVIFGNTLGVFLTPALLSAFMSGPWAFGAPKASGSASGSGGTADIYEKVLKQVSDSFSPALRYNVLMIYFISSGKPQLGFTVFIPLVVGEGLQTLFTGPVQWIRTHCHLAKLSSLCLLGVIWSTFSGAFYENVFTKITGGTVAFIILADIGLFAVHAILLMLLARHTPFLHVTSSSKSRYLPSFSLSDRHESLFDPTTTIALIFLGSAKGVSLGGPIASILYGAESAQNQSLVKLPLVLYQGSQVALGQGLVVVLRAWKRRIDRREALASGRGEKKLEEVEAGVSKGGMKDLKSSR</sequence>
<feature type="transmembrane region" description="Helical" evidence="2">
    <location>
        <begin position="99"/>
        <end position="118"/>
    </location>
</feature>
<proteinExistence type="predicted"/>
<keyword evidence="2" id="KW-0472">Membrane</keyword>
<accession>A0A238F9M6</accession>
<dbReference type="EMBL" id="FMSP01000005">
    <property type="protein sequence ID" value="SCV69847.1"/>
    <property type="molecule type" value="Genomic_DNA"/>
</dbReference>
<dbReference type="OrthoDB" id="188035at2759"/>
<feature type="transmembrane region" description="Helical" evidence="2">
    <location>
        <begin position="468"/>
        <end position="488"/>
    </location>
</feature>
<dbReference type="InterPro" id="IPR016833">
    <property type="entry name" value="Put_Na-Bile_cotransptr"/>
</dbReference>
<evidence type="ECO:0000256" key="2">
    <source>
        <dbReference type="SAM" id="Phobius"/>
    </source>
</evidence>
<dbReference type="PANTHER" id="PTHR18640">
    <property type="entry name" value="SOLUTE CARRIER FAMILY 10 MEMBER 7"/>
    <property type="match status" value="1"/>
</dbReference>
<gene>
    <name evidence="3" type="ORF">BQ2448_1241</name>
</gene>
<feature type="transmembrane region" description="Helical" evidence="2">
    <location>
        <begin position="130"/>
        <end position="148"/>
    </location>
</feature>
<evidence type="ECO:0000256" key="1">
    <source>
        <dbReference type="SAM" id="MobiDB-lite"/>
    </source>
</evidence>
<protein>
    <submittedName>
        <fullName evidence="3">BQ2448_1241 protein</fullName>
    </submittedName>
</protein>
<dbReference type="AlphaFoldDB" id="A0A238F9M6"/>
<feature type="region of interest" description="Disordered" evidence="1">
    <location>
        <begin position="56"/>
        <end position="75"/>
    </location>
</feature>
<feature type="transmembrane region" description="Helical" evidence="2">
    <location>
        <begin position="296"/>
        <end position="318"/>
    </location>
</feature>
<feature type="region of interest" description="Disordered" evidence="1">
    <location>
        <begin position="1"/>
        <end position="43"/>
    </location>
</feature>
<feature type="transmembrane region" description="Helical" evidence="2">
    <location>
        <begin position="160"/>
        <end position="180"/>
    </location>
</feature>
<reference evidence="4" key="1">
    <citation type="submission" date="2016-09" db="EMBL/GenBank/DDBJ databases">
        <authorList>
            <person name="Jeantristanb JTB J.-T."/>
            <person name="Ricardo R."/>
        </authorList>
    </citation>
    <scope>NUCLEOTIDE SEQUENCE [LARGE SCALE GENOMIC DNA]</scope>
</reference>
<name>A0A238F9M6_9BASI</name>
<evidence type="ECO:0000313" key="3">
    <source>
        <dbReference type="EMBL" id="SCV69847.1"/>
    </source>
</evidence>
<dbReference type="STRING" id="269621.A0A238F9M6"/>
<keyword evidence="4" id="KW-1185">Reference proteome</keyword>
<dbReference type="Gene3D" id="1.20.1530.20">
    <property type="match status" value="1"/>
</dbReference>
<dbReference type="Proteomes" id="UP000198372">
    <property type="component" value="Unassembled WGS sequence"/>
</dbReference>
<feature type="transmembrane region" description="Helical" evidence="2">
    <location>
        <begin position="339"/>
        <end position="360"/>
    </location>
</feature>